<comment type="catalytic activity">
    <reaction evidence="1">
        <text>L-aspartyl-tRNA(Asn) + L-glutamine + ATP + H2O = L-asparaginyl-tRNA(Asn) + L-glutamate + ADP + phosphate + 2 H(+)</text>
        <dbReference type="Rhea" id="RHEA:14513"/>
        <dbReference type="Rhea" id="RHEA-COMP:9674"/>
        <dbReference type="Rhea" id="RHEA-COMP:9677"/>
        <dbReference type="ChEBI" id="CHEBI:15377"/>
        <dbReference type="ChEBI" id="CHEBI:15378"/>
        <dbReference type="ChEBI" id="CHEBI:29985"/>
        <dbReference type="ChEBI" id="CHEBI:30616"/>
        <dbReference type="ChEBI" id="CHEBI:43474"/>
        <dbReference type="ChEBI" id="CHEBI:58359"/>
        <dbReference type="ChEBI" id="CHEBI:78515"/>
        <dbReference type="ChEBI" id="CHEBI:78516"/>
        <dbReference type="ChEBI" id="CHEBI:456216"/>
    </reaction>
</comment>
<comment type="function">
    <text evidence="1">Allows the formation of correctly charged Asn-tRNA(Asn) or Gln-tRNA(Gln) through the transamidation of misacylated Asp-tRNA(Asn) or Glu-tRNA(Gln) in organisms which lack either or both of asparaginyl-tRNA or glutaminyl-tRNA synthetases. The reaction takes place in the presence of glutamine and ATP through an activated phospho-Asp-tRNA(Asn) or phospho-Glu-tRNA(Gln).</text>
</comment>
<proteinExistence type="inferred from homology"/>
<keyword evidence="1" id="KW-0067">ATP-binding</keyword>
<comment type="similarity">
    <text evidence="1">Belongs to the GatC family.</text>
</comment>
<dbReference type="PANTHER" id="PTHR15004">
    <property type="entry name" value="GLUTAMYL-TRNA(GLN) AMIDOTRANSFERASE SUBUNIT C, MITOCHONDRIAL"/>
    <property type="match status" value="1"/>
</dbReference>
<accession>A0ABS2WBE5</accession>
<dbReference type="SUPFAM" id="SSF141000">
    <property type="entry name" value="Glu-tRNAGln amidotransferase C subunit"/>
    <property type="match status" value="1"/>
</dbReference>
<dbReference type="EC" id="6.3.5.-" evidence="1"/>
<protein>
    <recommendedName>
        <fullName evidence="1">Aspartyl/glutamyl-tRNA(Asn/Gln) amidotransferase subunit C</fullName>
        <shortName evidence="1">Asp/Glu-ADT subunit C</shortName>
        <ecNumber evidence="1">6.3.5.-</ecNumber>
    </recommendedName>
</protein>
<keyword evidence="1" id="KW-0547">Nucleotide-binding</keyword>
<comment type="catalytic activity">
    <reaction evidence="1">
        <text>L-glutamyl-tRNA(Gln) + L-glutamine + ATP + H2O = L-glutaminyl-tRNA(Gln) + L-glutamate + ADP + phosphate + H(+)</text>
        <dbReference type="Rhea" id="RHEA:17521"/>
        <dbReference type="Rhea" id="RHEA-COMP:9681"/>
        <dbReference type="Rhea" id="RHEA-COMP:9684"/>
        <dbReference type="ChEBI" id="CHEBI:15377"/>
        <dbReference type="ChEBI" id="CHEBI:15378"/>
        <dbReference type="ChEBI" id="CHEBI:29985"/>
        <dbReference type="ChEBI" id="CHEBI:30616"/>
        <dbReference type="ChEBI" id="CHEBI:43474"/>
        <dbReference type="ChEBI" id="CHEBI:58359"/>
        <dbReference type="ChEBI" id="CHEBI:78520"/>
        <dbReference type="ChEBI" id="CHEBI:78521"/>
        <dbReference type="ChEBI" id="CHEBI:456216"/>
    </reaction>
</comment>
<dbReference type="InterPro" id="IPR003837">
    <property type="entry name" value="GatC"/>
</dbReference>
<keyword evidence="1" id="KW-0648">Protein biosynthesis</keyword>
<dbReference type="HAMAP" id="MF_00122">
    <property type="entry name" value="GatC"/>
    <property type="match status" value="1"/>
</dbReference>
<organism evidence="2 3">
    <name type="scientific">Amphritea pacifica</name>
    <dbReference type="NCBI Taxonomy" id="2811233"/>
    <lineage>
        <taxon>Bacteria</taxon>
        <taxon>Pseudomonadati</taxon>
        <taxon>Pseudomonadota</taxon>
        <taxon>Gammaproteobacteria</taxon>
        <taxon>Oceanospirillales</taxon>
        <taxon>Oceanospirillaceae</taxon>
        <taxon>Amphritea</taxon>
    </lineage>
</organism>
<dbReference type="NCBIfam" id="TIGR00135">
    <property type="entry name" value="gatC"/>
    <property type="match status" value="1"/>
</dbReference>
<dbReference type="Proteomes" id="UP000760472">
    <property type="component" value="Unassembled WGS sequence"/>
</dbReference>
<name>A0ABS2WBE5_9GAMM</name>
<evidence type="ECO:0000313" key="3">
    <source>
        <dbReference type="Proteomes" id="UP000760472"/>
    </source>
</evidence>
<dbReference type="EMBL" id="JAFFZP010000027">
    <property type="protein sequence ID" value="MBN0988797.1"/>
    <property type="molecule type" value="Genomic_DNA"/>
</dbReference>
<dbReference type="Pfam" id="PF02686">
    <property type="entry name" value="GatC"/>
    <property type="match status" value="1"/>
</dbReference>
<gene>
    <name evidence="1 2" type="primary">gatC</name>
    <name evidence="2" type="ORF">JW498_15610</name>
</gene>
<keyword evidence="3" id="KW-1185">Reference proteome</keyword>
<dbReference type="Gene3D" id="1.10.20.60">
    <property type="entry name" value="Glu-tRNAGln amidotransferase C subunit, N-terminal domain"/>
    <property type="match status" value="1"/>
</dbReference>
<keyword evidence="1" id="KW-0436">Ligase</keyword>
<reference evidence="2 3" key="1">
    <citation type="submission" date="2021-02" db="EMBL/GenBank/DDBJ databases">
        <title>A novel species of genus Amphritea isolated from a fishpond in China.</title>
        <authorList>
            <person name="Lu H."/>
        </authorList>
    </citation>
    <scope>NUCLEOTIDE SEQUENCE [LARGE SCALE GENOMIC DNA]</scope>
    <source>
        <strain evidence="2 3">RP18W</strain>
    </source>
</reference>
<dbReference type="RefSeq" id="WP_205211184.1">
    <property type="nucleotide sequence ID" value="NZ_JAFFZO010000023.1"/>
</dbReference>
<dbReference type="PANTHER" id="PTHR15004:SF0">
    <property type="entry name" value="GLUTAMYL-TRNA(GLN) AMIDOTRANSFERASE SUBUNIT C, MITOCHONDRIAL"/>
    <property type="match status" value="1"/>
</dbReference>
<evidence type="ECO:0000313" key="2">
    <source>
        <dbReference type="EMBL" id="MBN0988797.1"/>
    </source>
</evidence>
<evidence type="ECO:0000256" key="1">
    <source>
        <dbReference type="HAMAP-Rule" id="MF_00122"/>
    </source>
</evidence>
<sequence>MSLDRSDVEKIAHLARLNIAGQDIQEYAENLSSILDLVDQMQAINTDDIAPMAHPMDAIQRLRIDEVTEGNQRDHLQTVAPAVEAGLFQVPKVIE</sequence>
<dbReference type="InterPro" id="IPR036113">
    <property type="entry name" value="Asp/Glu-ADT_sf_sub_c"/>
</dbReference>
<comment type="subunit">
    <text evidence="1">Heterotrimer of A, B and C subunits.</text>
</comment>
<comment type="caution">
    <text evidence="2">The sequence shown here is derived from an EMBL/GenBank/DDBJ whole genome shotgun (WGS) entry which is preliminary data.</text>
</comment>